<organism evidence="1">
    <name type="scientific">marine sediment metagenome</name>
    <dbReference type="NCBI Taxonomy" id="412755"/>
    <lineage>
        <taxon>unclassified sequences</taxon>
        <taxon>metagenomes</taxon>
        <taxon>ecological metagenomes</taxon>
    </lineage>
</organism>
<dbReference type="EMBL" id="LAZR01003888">
    <property type="protein sequence ID" value="KKN13754.1"/>
    <property type="molecule type" value="Genomic_DNA"/>
</dbReference>
<protein>
    <submittedName>
        <fullName evidence="1">Uncharacterized protein</fullName>
    </submittedName>
</protein>
<reference evidence="1" key="1">
    <citation type="journal article" date="2015" name="Nature">
        <title>Complex archaea that bridge the gap between prokaryotes and eukaryotes.</title>
        <authorList>
            <person name="Spang A."/>
            <person name="Saw J.H."/>
            <person name="Jorgensen S.L."/>
            <person name="Zaremba-Niedzwiedzka K."/>
            <person name="Martijn J."/>
            <person name="Lind A.E."/>
            <person name="van Eijk R."/>
            <person name="Schleper C."/>
            <person name="Guy L."/>
            <person name="Ettema T.J."/>
        </authorList>
    </citation>
    <scope>NUCLEOTIDE SEQUENCE</scope>
</reference>
<evidence type="ECO:0000313" key="1">
    <source>
        <dbReference type="EMBL" id="KKN13754.1"/>
    </source>
</evidence>
<gene>
    <name evidence="1" type="ORF">LCGC14_1003040</name>
</gene>
<dbReference type="AlphaFoldDB" id="A0A0F9N750"/>
<proteinExistence type="predicted"/>
<comment type="caution">
    <text evidence="1">The sequence shown here is derived from an EMBL/GenBank/DDBJ whole genome shotgun (WGS) entry which is preliminary data.</text>
</comment>
<accession>A0A0F9N750</accession>
<name>A0A0F9N750_9ZZZZ</name>
<sequence length="127" mass="14957">MFREMTFKVEDLREIVEKNRDEHRQIFTEAIEGYRMQAVEEIEALLKRATDGSAAFEVRLSLPLPKDHTREYNAVIEMLRLTSDVEVGLNQQEFTQYVMDDWDWMRDFLVSNAAYSMTAASNLKQRS</sequence>